<evidence type="ECO:0000256" key="8">
    <source>
        <dbReference type="ARBA" id="ARBA00022729"/>
    </source>
</evidence>
<sequence>MANRRAAVLLAIVFFLLFFPQETQQPAFGKPFEPDQILARENAALDVLETSRYGDLDPEKARWLNLTGLREHDRFAWELLEGVREVAKEQRRYLLSEDVGNRSLEGPVGELLPLYKNVSGTVRGNWVRSRFGESYASPHANLSAIEPGSSYATRPYHRNITGTYGEVNVWFTEKDHFETGSNDSIRVVRADLDITDEKNTGEGWKMRMHGVHYLDTGSIVVSTTSEKFEGIFALPHFALSNYTFLTAKELLNRTLHEAVKHQREEEHFPINPWSSASDGTSEGIFLVPHCEVIAYFQQSPNWSPAFVGKDGHNQKVLSDIESELRNPQGQDHPAAPPLSMSMVLFSPDCGFVLQSKGPPKFTPKEWNHLTGMKIETVYSRGRNHALLLAIIVTAQVYLMIEQMKYATTPSTRSRISFYTIAMLSLGDGFTGMALLPAAMVLDGFYLPFLTVGFIAFMGASFFDVKFLLDISTIQAEERSRLQRQQHPPASSNRTSTSASPQPQPAAPVPPAPVVPIVNAAGADTLPLPVTAPRPDMSGAAAVFIPSDQDIDAENETTAPTTTTGGPTPRDPTAELKDLYIKFYFTLFVTFIISIWATSWPATLRSVFTNAMIFLYLSAWIPQIHRNVMRNCRKALLWKFAVGQSLLRLVPVAYFYCLKDNILFVEPDRRAFLVLAAWVWLQLWVLGVQEVLGPRVFVKEGWAPPAYEYHPVLRDDVEEGVMPIGFTSSTSLADEEARGDGGNTSFSSSSKGKDKGKRIFDCAICMQQLEVPVLSSSSSSGSADAGTESTATGLGTGLLARRQYMVTPCRHIFHTACLEGAMRYRLQCPICRETLPPL</sequence>
<keyword evidence="11" id="KW-0862">Zinc</keyword>
<proteinExistence type="predicted"/>
<evidence type="ECO:0000256" key="16">
    <source>
        <dbReference type="ARBA" id="ARBA00071072"/>
    </source>
</evidence>
<evidence type="ECO:0000256" key="14">
    <source>
        <dbReference type="ARBA" id="ARBA00056116"/>
    </source>
</evidence>
<comment type="pathway">
    <text evidence="3">Protein modification; protein ubiquitination.</text>
</comment>
<evidence type="ECO:0000256" key="10">
    <source>
        <dbReference type="ARBA" id="ARBA00022786"/>
    </source>
</evidence>
<evidence type="ECO:0000256" key="21">
    <source>
        <dbReference type="SAM" id="Phobius"/>
    </source>
</evidence>
<dbReference type="Pfam" id="PF11145">
    <property type="entry name" value="DUF2921"/>
    <property type="match status" value="2"/>
</dbReference>
<keyword evidence="9 19" id="KW-0863">Zinc-finger</keyword>
<dbReference type="PANTHER" id="PTHR22763:SF162">
    <property type="entry name" value="TRANSMEMBRANE E3 UBIQUITIN-PROTEIN LIGASE 1"/>
    <property type="match status" value="1"/>
</dbReference>
<protein>
    <recommendedName>
        <fullName evidence="16">DSC E3 ubiquitin ligase complex subunit A</fullName>
        <ecNumber evidence="4">2.3.2.27</ecNumber>
    </recommendedName>
    <alternativeName>
        <fullName evidence="17">Defective for SREBP cleavage protein A</fullName>
    </alternativeName>
    <alternativeName>
        <fullName evidence="18">RING-type E3 ubiquitin transferase dscA</fullName>
    </alternativeName>
</protein>
<evidence type="ECO:0000313" key="24">
    <source>
        <dbReference type="EMBL" id="KAF1983216.1"/>
    </source>
</evidence>
<evidence type="ECO:0000256" key="20">
    <source>
        <dbReference type="SAM" id="MobiDB-lite"/>
    </source>
</evidence>
<evidence type="ECO:0000256" key="2">
    <source>
        <dbReference type="ARBA" id="ARBA00004127"/>
    </source>
</evidence>
<feature type="transmembrane region" description="Helical" evidence="21">
    <location>
        <begin position="385"/>
        <end position="403"/>
    </location>
</feature>
<keyword evidence="13 21" id="KW-0472">Membrane</keyword>
<dbReference type="EMBL" id="ML977177">
    <property type="protein sequence ID" value="KAF1983216.1"/>
    <property type="molecule type" value="Genomic_DNA"/>
</dbReference>
<feature type="transmembrane region" description="Helical" evidence="21">
    <location>
        <begin position="444"/>
        <end position="468"/>
    </location>
</feature>
<accession>A0A6G1GQG8</accession>
<dbReference type="InterPro" id="IPR021319">
    <property type="entry name" value="DUF2921"/>
</dbReference>
<feature type="transmembrane region" description="Helical" evidence="21">
    <location>
        <begin position="415"/>
        <end position="438"/>
    </location>
</feature>
<feature type="signal peptide" evidence="22">
    <location>
        <begin position="1"/>
        <end position="23"/>
    </location>
</feature>
<evidence type="ECO:0000256" key="6">
    <source>
        <dbReference type="ARBA" id="ARBA00022692"/>
    </source>
</evidence>
<keyword evidence="8 22" id="KW-0732">Signal</keyword>
<evidence type="ECO:0000256" key="3">
    <source>
        <dbReference type="ARBA" id="ARBA00004906"/>
    </source>
</evidence>
<comment type="function">
    <text evidence="14">Catalytic component of the DSC E3 ubiquitin ligase complex which is required for the srbA transcriptional activator proteolytic cleavage to release the soluble transcription factor from the membrane in low oxygen or sterol conditions. Required for growth during hypoxia and triazole drug susceptibility, as well as for virulence in a murine model of invasive pulmonary aspergillosis (IPA).</text>
</comment>
<feature type="compositionally biased region" description="Polar residues" evidence="20">
    <location>
        <begin position="482"/>
        <end position="499"/>
    </location>
</feature>
<dbReference type="SUPFAM" id="SSF57850">
    <property type="entry name" value="RING/U-box"/>
    <property type="match status" value="1"/>
</dbReference>
<evidence type="ECO:0000256" key="9">
    <source>
        <dbReference type="ARBA" id="ARBA00022771"/>
    </source>
</evidence>
<feature type="transmembrane region" description="Helical" evidence="21">
    <location>
        <begin position="670"/>
        <end position="691"/>
    </location>
</feature>
<dbReference type="EC" id="2.3.2.27" evidence="4"/>
<evidence type="ECO:0000256" key="5">
    <source>
        <dbReference type="ARBA" id="ARBA00022679"/>
    </source>
</evidence>
<evidence type="ECO:0000256" key="12">
    <source>
        <dbReference type="ARBA" id="ARBA00022989"/>
    </source>
</evidence>
<dbReference type="PANTHER" id="PTHR22763">
    <property type="entry name" value="RING ZINC FINGER PROTEIN"/>
    <property type="match status" value="1"/>
</dbReference>
<evidence type="ECO:0000259" key="23">
    <source>
        <dbReference type="PROSITE" id="PS50089"/>
    </source>
</evidence>
<keyword evidence="10" id="KW-0833">Ubl conjugation pathway</keyword>
<feature type="region of interest" description="Disordered" evidence="20">
    <location>
        <begin position="478"/>
        <end position="510"/>
    </location>
</feature>
<dbReference type="FunFam" id="3.30.40.10:FF:000626">
    <property type="entry name" value="Transmembrane ubiquitin ligase 1"/>
    <property type="match status" value="1"/>
</dbReference>
<evidence type="ECO:0000256" key="1">
    <source>
        <dbReference type="ARBA" id="ARBA00000900"/>
    </source>
</evidence>
<keyword evidence="5" id="KW-0808">Transferase</keyword>
<evidence type="ECO:0000256" key="15">
    <source>
        <dbReference type="ARBA" id="ARBA00063126"/>
    </source>
</evidence>
<dbReference type="Gene3D" id="3.30.40.10">
    <property type="entry name" value="Zinc/RING finger domain, C3HC4 (zinc finger)"/>
    <property type="match status" value="1"/>
</dbReference>
<evidence type="ECO:0000256" key="4">
    <source>
        <dbReference type="ARBA" id="ARBA00012483"/>
    </source>
</evidence>
<feature type="transmembrane region" description="Helical" evidence="21">
    <location>
        <begin position="578"/>
        <end position="596"/>
    </location>
</feature>
<comment type="subcellular location">
    <subcellularLocation>
        <location evidence="2">Endomembrane system</location>
        <topology evidence="2">Multi-pass membrane protein</topology>
    </subcellularLocation>
</comment>
<dbReference type="InterPro" id="IPR050731">
    <property type="entry name" value="HRD1_E3_ubiq-ligases"/>
</dbReference>
<keyword evidence="25" id="KW-1185">Reference proteome</keyword>
<feature type="domain" description="RING-type" evidence="23">
    <location>
        <begin position="761"/>
        <end position="831"/>
    </location>
</feature>
<keyword evidence="6 21" id="KW-0812">Transmembrane</keyword>
<reference evidence="24" key="1">
    <citation type="journal article" date="2020" name="Stud. Mycol.">
        <title>101 Dothideomycetes genomes: a test case for predicting lifestyles and emergence of pathogens.</title>
        <authorList>
            <person name="Haridas S."/>
            <person name="Albert R."/>
            <person name="Binder M."/>
            <person name="Bloem J."/>
            <person name="Labutti K."/>
            <person name="Salamov A."/>
            <person name="Andreopoulos B."/>
            <person name="Baker S."/>
            <person name="Barry K."/>
            <person name="Bills G."/>
            <person name="Bluhm B."/>
            <person name="Cannon C."/>
            <person name="Castanera R."/>
            <person name="Culley D."/>
            <person name="Daum C."/>
            <person name="Ezra D."/>
            <person name="Gonzalez J."/>
            <person name="Henrissat B."/>
            <person name="Kuo A."/>
            <person name="Liang C."/>
            <person name="Lipzen A."/>
            <person name="Lutzoni F."/>
            <person name="Magnuson J."/>
            <person name="Mondo S."/>
            <person name="Nolan M."/>
            <person name="Ohm R."/>
            <person name="Pangilinan J."/>
            <person name="Park H.-J."/>
            <person name="Ramirez L."/>
            <person name="Alfaro M."/>
            <person name="Sun H."/>
            <person name="Tritt A."/>
            <person name="Yoshinaga Y."/>
            <person name="Zwiers L.-H."/>
            <person name="Turgeon B."/>
            <person name="Goodwin S."/>
            <person name="Spatafora J."/>
            <person name="Crous P."/>
            <person name="Grigoriev I."/>
        </authorList>
    </citation>
    <scope>NUCLEOTIDE SEQUENCE</scope>
    <source>
        <strain evidence="24">CBS 113979</strain>
    </source>
</reference>
<evidence type="ECO:0000256" key="19">
    <source>
        <dbReference type="PROSITE-ProRule" id="PRU00175"/>
    </source>
</evidence>
<dbReference type="GO" id="GO:0044695">
    <property type="term" value="C:Dsc E3 ubiquitin ligase complex"/>
    <property type="evidence" value="ECO:0007669"/>
    <property type="project" value="TreeGrafter"/>
</dbReference>
<feature type="region of interest" description="Disordered" evidence="20">
    <location>
        <begin position="731"/>
        <end position="754"/>
    </location>
</feature>
<keyword evidence="12 21" id="KW-1133">Transmembrane helix</keyword>
<dbReference type="GO" id="GO:0008270">
    <property type="term" value="F:zinc ion binding"/>
    <property type="evidence" value="ECO:0007669"/>
    <property type="project" value="UniProtKB-KW"/>
</dbReference>
<feature type="compositionally biased region" description="Pro residues" evidence="20">
    <location>
        <begin position="501"/>
        <end position="510"/>
    </location>
</feature>
<feature type="transmembrane region" description="Helical" evidence="21">
    <location>
        <begin position="602"/>
        <end position="623"/>
    </location>
</feature>
<evidence type="ECO:0000256" key="17">
    <source>
        <dbReference type="ARBA" id="ARBA00077885"/>
    </source>
</evidence>
<evidence type="ECO:0000313" key="25">
    <source>
        <dbReference type="Proteomes" id="UP000800041"/>
    </source>
</evidence>
<dbReference type="OrthoDB" id="9984778at2759"/>
<dbReference type="GO" id="GO:0043161">
    <property type="term" value="P:proteasome-mediated ubiquitin-dependent protein catabolic process"/>
    <property type="evidence" value="ECO:0007669"/>
    <property type="project" value="TreeGrafter"/>
</dbReference>
<gene>
    <name evidence="24" type="ORF">K402DRAFT_396919</name>
</gene>
<dbReference type="InterPro" id="IPR001841">
    <property type="entry name" value="Znf_RING"/>
</dbReference>
<name>A0A6G1GQG8_9PEZI</name>
<evidence type="ECO:0000256" key="7">
    <source>
        <dbReference type="ARBA" id="ARBA00022723"/>
    </source>
</evidence>
<keyword evidence="7" id="KW-0479">Metal-binding</keyword>
<evidence type="ECO:0000256" key="11">
    <source>
        <dbReference type="ARBA" id="ARBA00022833"/>
    </source>
</evidence>
<comment type="catalytic activity">
    <reaction evidence="1">
        <text>S-ubiquitinyl-[E2 ubiquitin-conjugating enzyme]-L-cysteine + [acceptor protein]-L-lysine = [E2 ubiquitin-conjugating enzyme]-L-cysteine + N(6)-ubiquitinyl-[acceptor protein]-L-lysine.</text>
        <dbReference type="EC" id="2.3.2.27"/>
    </reaction>
</comment>
<evidence type="ECO:0000256" key="18">
    <source>
        <dbReference type="ARBA" id="ARBA00082128"/>
    </source>
</evidence>
<dbReference type="PROSITE" id="PS50089">
    <property type="entry name" value="ZF_RING_2"/>
    <property type="match status" value="1"/>
</dbReference>
<dbReference type="Pfam" id="PF13639">
    <property type="entry name" value="zf-RING_2"/>
    <property type="match status" value="1"/>
</dbReference>
<feature type="chain" id="PRO_5026003919" description="DSC E3 ubiquitin ligase complex subunit A" evidence="22">
    <location>
        <begin position="24"/>
        <end position="837"/>
    </location>
</feature>
<comment type="subunit">
    <text evidence="15">Component of the DSC E3 ubiquitin ligase complex composed of dscA, dscB, dscC and dscD.</text>
</comment>
<dbReference type="SMART" id="SM00184">
    <property type="entry name" value="RING"/>
    <property type="match status" value="1"/>
</dbReference>
<evidence type="ECO:0000256" key="22">
    <source>
        <dbReference type="SAM" id="SignalP"/>
    </source>
</evidence>
<dbReference type="InterPro" id="IPR013083">
    <property type="entry name" value="Znf_RING/FYVE/PHD"/>
</dbReference>
<dbReference type="Proteomes" id="UP000800041">
    <property type="component" value="Unassembled WGS sequence"/>
</dbReference>
<evidence type="ECO:0000256" key="13">
    <source>
        <dbReference type="ARBA" id="ARBA00023136"/>
    </source>
</evidence>
<dbReference type="GO" id="GO:0061630">
    <property type="term" value="F:ubiquitin protein ligase activity"/>
    <property type="evidence" value="ECO:0007669"/>
    <property type="project" value="UniProtKB-EC"/>
</dbReference>
<organism evidence="24 25">
    <name type="scientific">Aulographum hederae CBS 113979</name>
    <dbReference type="NCBI Taxonomy" id="1176131"/>
    <lineage>
        <taxon>Eukaryota</taxon>
        <taxon>Fungi</taxon>
        <taxon>Dikarya</taxon>
        <taxon>Ascomycota</taxon>
        <taxon>Pezizomycotina</taxon>
        <taxon>Dothideomycetes</taxon>
        <taxon>Pleosporomycetidae</taxon>
        <taxon>Aulographales</taxon>
        <taxon>Aulographaceae</taxon>
    </lineage>
</organism>
<dbReference type="AlphaFoldDB" id="A0A6G1GQG8"/>
<dbReference type="GO" id="GO:0012505">
    <property type="term" value="C:endomembrane system"/>
    <property type="evidence" value="ECO:0007669"/>
    <property type="project" value="UniProtKB-SubCell"/>
</dbReference>